<dbReference type="Proteomes" id="UP000790377">
    <property type="component" value="Unassembled WGS sequence"/>
</dbReference>
<keyword evidence="2" id="KW-1185">Reference proteome</keyword>
<proteinExistence type="predicted"/>
<protein>
    <submittedName>
        <fullName evidence="1">Uncharacterized protein</fullName>
    </submittedName>
</protein>
<name>A0ACB8ATY3_9AGAM</name>
<dbReference type="EMBL" id="MU267589">
    <property type="protein sequence ID" value="KAH7916685.1"/>
    <property type="molecule type" value="Genomic_DNA"/>
</dbReference>
<evidence type="ECO:0000313" key="1">
    <source>
        <dbReference type="EMBL" id="KAH7916685.1"/>
    </source>
</evidence>
<comment type="caution">
    <text evidence="1">The sequence shown here is derived from an EMBL/GenBank/DDBJ whole genome shotgun (WGS) entry which is preliminary data.</text>
</comment>
<gene>
    <name evidence="1" type="ORF">BJ138DRAFT_995157</name>
</gene>
<reference evidence="1" key="1">
    <citation type="journal article" date="2021" name="New Phytol.">
        <title>Evolutionary innovations through gain and loss of genes in the ectomycorrhizal Boletales.</title>
        <authorList>
            <person name="Wu G."/>
            <person name="Miyauchi S."/>
            <person name="Morin E."/>
            <person name="Kuo A."/>
            <person name="Drula E."/>
            <person name="Varga T."/>
            <person name="Kohler A."/>
            <person name="Feng B."/>
            <person name="Cao Y."/>
            <person name="Lipzen A."/>
            <person name="Daum C."/>
            <person name="Hundley H."/>
            <person name="Pangilinan J."/>
            <person name="Johnson J."/>
            <person name="Barry K."/>
            <person name="LaButti K."/>
            <person name="Ng V."/>
            <person name="Ahrendt S."/>
            <person name="Min B."/>
            <person name="Choi I.G."/>
            <person name="Park H."/>
            <person name="Plett J.M."/>
            <person name="Magnuson J."/>
            <person name="Spatafora J.W."/>
            <person name="Nagy L.G."/>
            <person name="Henrissat B."/>
            <person name="Grigoriev I.V."/>
            <person name="Yang Z.L."/>
            <person name="Xu J."/>
            <person name="Martin F.M."/>
        </authorList>
    </citation>
    <scope>NUCLEOTIDE SEQUENCE</scope>
    <source>
        <strain evidence="1">ATCC 28755</strain>
    </source>
</reference>
<sequence>MNRTASAMQHINPSAIMTVPGDLSAAITMLNPIVSPWAPLLEKIKLVSDAMDTIAEIHPYMNMAWTILSAAHKTIFAQADRDDAVHSLWDSLHDMYQCILEAEPLKANDVQKEDIHQMVEQTVECAQFIQHYALHPNFGKRLVKNIFSGTDSRISGFTKRIKDLKRALKEKTILQTNICTMRIEKELKELAKTINLNNMPYAKGAKYQTEKQCLPGTRTEIIDEICNWVNQQGDQVPNVMFLSGVAGSGKSAIAHTVAHIFDKMKRLGSSFCFDQSNATTLHPGVLFSTIARDLVDFDNQYHLSLSAAVEKRTTRTTASITQQFEEFIRKPASQLRLIGPILIVIDALDESGDEDKREGILSVLGGKFPGLPGNIRILVTGHPEQDILNALSPSKHLFIKEMSSIESDKASYDIYQFVKNRLQGVQAKLDKRWPNGEWVNLIVKKSDKLFQWAFTACEFIRKYKSGQTPVQQLEIVLGLLPNSTKFNGLDGLYKNILTHSFEVGDAESMRSFKSVMSTILVALRPFSALELEVIHNDTDVQPVISFLGSVLTGVATNTGPIQPLHISFRDFLTDEERSVEFYVDVNCHQEYMGLACLRIMKTGLCFNICELENPQVFNDKVPHLKDHISQSISSHLSYACQYWMNHITNIVEEKLHIEEEIKDFLHIRLLWWLEVLSLLNNTSAMTKELEILVDWTSVSFDPVIKTFTQDALKFVRAFAEAVTQNTLHLYISALLWSPICSPVASQYREKYDAKFKIYKPNLIHWPALEKTIVTSSQMFSVALSLDGKLSGVWKFATLLRSEE</sequence>
<accession>A0ACB8ATY3</accession>
<organism evidence="1 2">
    <name type="scientific">Hygrophoropsis aurantiaca</name>
    <dbReference type="NCBI Taxonomy" id="72124"/>
    <lineage>
        <taxon>Eukaryota</taxon>
        <taxon>Fungi</taxon>
        <taxon>Dikarya</taxon>
        <taxon>Basidiomycota</taxon>
        <taxon>Agaricomycotina</taxon>
        <taxon>Agaricomycetes</taxon>
        <taxon>Agaricomycetidae</taxon>
        <taxon>Boletales</taxon>
        <taxon>Coniophorineae</taxon>
        <taxon>Hygrophoropsidaceae</taxon>
        <taxon>Hygrophoropsis</taxon>
    </lineage>
</organism>
<evidence type="ECO:0000313" key="2">
    <source>
        <dbReference type="Proteomes" id="UP000790377"/>
    </source>
</evidence>